<protein>
    <submittedName>
        <fullName evidence="1">Uncharacterized protein</fullName>
    </submittedName>
</protein>
<dbReference type="Gramene" id="OMO65685">
    <property type="protein sequence ID" value="OMO65685"/>
    <property type="gene ID" value="CCACVL1_21437"/>
</dbReference>
<comment type="caution">
    <text evidence="1">The sequence shown here is derived from an EMBL/GenBank/DDBJ whole genome shotgun (WGS) entry which is preliminary data.</text>
</comment>
<organism evidence="1 2">
    <name type="scientific">Corchorus capsularis</name>
    <name type="common">Jute</name>
    <dbReference type="NCBI Taxonomy" id="210143"/>
    <lineage>
        <taxon>Eukaryota</taxon>
        <taxon>Viridiplantae</taxon>
        <taxon>Streptophyta</taxon>
        <taxon>Embryophyta</taxon>
        <taxon>Tracheophyta</taxon>
        <taxon>Spermatophyta</taxon>
        <taxon>Magnoliopsida</taxon>
        <taxon>eudicotyledons</taxon>
        <taxon>Gunneridae</taxon>
        <taxon>Pentapetalae</taxon>
        <taxon>rosids</taxon>
        <taxon>malvids</taxon>
        <taxon>Malvales</taxon>
        <taxon>Malvaceae</taxon>
        <taxon>Grewioideae</taxon>
        <taxon>Apeibeae</taxon>
        <taxon>Corchorus</taxon>
    </lineage>
</organism>
<name>A0A1R3H5P3_COCAP</name>
<evidence type="ECO:0000313" key="1">
    <source>
        <dbReference type="EMBL" id="OMO65685.1"/>
    </source>
</evidence>
<gene>
    <name evidence="1" type="ORF">CCACVL1_21437</name>
</gene>
<keyword evidence="2" id="KW-1185">Reference proteome</keyword>
<dbReference type="Proteomes" id="UP000188268">
    <property type="component" value="Unassembled WGS sequence"/>
</dbReference>
<reference evidence="1 2" key="1">
    <citation type="submission" date="2013-09" db="EMBL/GenBank/DDBJ databases">
        <title>Corchorus capsularis genome sequencing.</title>
        <authorList>
            <person name="Alam M."/>
            <person name="Haque M.S."/>
            <person name="Islam M.S."/>
            <person name="Emdad E.M."/>
            <person name="Islam M.M."/>
            <person name="Ahmed B."/>
            <person name="Halim A."/>
            <person name="Hossen Q.M.M."/>
            <person name="Hossain M.Z."/>
            <person name="Ahmed R."/>
            <person name="Khan M.M."/>
            <person name="Islam R."/>
            <person name="Rashid M.M."/>
            <person name="Khan S.A."/>
            <person name="Rahman M.S."/>
            <person name="Alam M."/>
        </authorList>
    </citation>
    <scope>NUCLEOTIDE SEQUENCE [LARGE SCALE GENOMIC DNA]</scope>
    <source>
        <strain evidence="2">cv. CVL-1</strain>
        <tissue evidence="1">Whole seedling</tissue>
    </source>
</reference>
<sequence length="54" mass="5731">VLLVVVFLEEVDDEIFRKRQGATLIQDTPAVGPAAPAPPTPVMQGPVVMVTTSE</sequence>
<feature type="non-terminal residue" evidence="1">
    <location>
        <position position="1"/>
    </location>
</feature>
<proteinExistence type="predicted"/>
<accession>A0A1R3H5P3</accession>
<dbReference type="AlphaFoldDB" id="A0A1R3H5P3"/>
<dbReference type="EMBL" id="AWWV01012607">
    <property type="protein sequence ID" value="OMO65685.1"/>
    <property type="molecule type" value="Genomic_DNA"/>
</dbReference>
<evidence type="ECO:0000313" key="2">
    <source>
        <dbReference type="Proteomes" id="UP000188268"/>
    </source>
</evidence>